<keyword evidence="3" id="KW-1185">Reference proteome</keyword>
<dbReference type="SUPFAM" id="SSF50630">
    <property type="entry name" value="Acid proteases"/>
    <property type="match status" value="1"/>
</dbReference>
<proteinExistence type="predicted"/>
<dbReference type="Gene3D" id="2.40.70.10">
    <property type="entry name" value="Acid Proteases"/>
    <property type="match status" value="1"/>
</dbReference>
<sequence length="497" mass="53331">MVSKNITRRQRLSQTFYYMTSCVLVSMSSTLILSSVSPASQPWNCNSFQAVEAFTSPPHNHRHPFGQSSFATTTAGARTHLFSSPTTEDTSETNPEELHVDHSPTDCPTVVRAPLKFIGPYPCLALRFPNLATESQRSRNITGISLDFVMDTAANVNTVQSQVAQELLLPKQEDSPALPGVSSSGPMDGGDTYVLGDSQLEQAAIMVLDNLREQTEEERKQQQQEPFEFMQNLTAAALPVVNPGSAGLLGLAFFYCFEGGVEFRWGSTQQQPQLVDGMIVPTDFRDDSSPSVTFYGEDDSSNSDSLLQRALSDLVRVPIETIPVTQLPSLKIKVNGVEVMALLDTGSPVTVLNQGAAQAAGIQTTQDTAKAAAAQTNSAGGWKNPFSSVVDKFKEAQATAEAAAKGEILMIGGSDGKPVTLYRSASDHHPSISVATGLGGDDLSFGSDLPVYVGDIPGLAALNGIGVDSPPAVVLGLDVLRKRPRMLFRPRENEVYF</sequence>
<organism evidence="2 3">
    <name type="scientific">Pseudo-nitzschia multistriata</name>
    <dbReference type="NCBI Taxonomy" id="183589"/>
    <lineage>
        <taxon>Eukaryota</taxon>
        <taxon>Sar</taxon>
        <taxon>Stramenopiles</taxon>
        <taxon>Ochrophyta</taxon>
        <taxon>Bacillariophyta</taxon>
        <taxon>Bacillariophyceae</taxon>
        <taxon>Bacillariophycidae</taxon>
        <taxon>Bacillariales</taxon>
        <taxon>Bacillariaceae</taxon>
        <taxon>Pseudo-nitzschia</taxon>
    </lineage>
</organism>
<name>A0A448YVL3_9STRA</name>
<evidence type="ECO:0000313" key="3">
    <source>
        <dbReference type="Proteomes" id="UP000291116"/>
    </source>
</evidence>
<evidence type="ECO:0000313" key="2">
    <source>
        <dbReference type="EMBL" id="VEU33815.1"/>
    </source>
</evidence>
<dbReference type="Proteomes" id="UP000291116">
    <property type="component" value="Unassembled WGS sequence"/>
</dbReference>
<protein>
    <recommendedName>
        <fullName evidence="4">Peptidase A2 domain-containing protein</fullName>
    </recommendedName>
</protein>
<evidence type="ECO:0000256" key="1">
    <source>
        <dbReference type="SAM" id="MobiDB-lite"/>
    </source>
</evidence>
<dbReference type="GO" id="GO:0004190">
    <property type="term" value="F:aspartic-type endopeptidase activity"/>
    <property type="evidence" value="ECO:0007669"/>
    <property type="project" value="InterPro"/>
</dbReference>
<dbReference type="OrthoDB" id="45996at2759"/>
<dbReference type="InterPro" id="IPR001969">
    <property type="entry name" value="Aspartic_peptidase_AS"/>
</dbReference>
<feature type="region of interest" description="Disordered" evidence="1">
    <location>
        <begin position="81"/>
        <end position="105"/>
    </location>
</feature>
<dbReference type="InterPro" id="IPR021109">
    <property type="entry name" value="Peptidase_aspartic_dom_sf"/>
</dbReference>
<dbReference type="GO" id="GO:0006508">
    <property type="term" value="P:proteolysis"/>
    <property type="evidence" value="ECO:0007669"/>
    <property type="project" value="InterPro"/>
</dbReference>
<dbReference type="EMBL" id="CAACVS010000010">
    <property type="protein sequence ID" value="VEU33815.1"/>
    <property type="molecule type" value="Genomic_DNA"/>
</dbReference>
<dbReference type="PROSITE" id="PS00141">
    <property type="entry name" value="ASP_PROTEASE"/>
    <property type="match status" value="1"/>
</dbReference>
<dbReference type="AlphaFoldDB" id="A0A448YVL3"/>
<reference evidence="2 3" key="1">
    <citation type="submission" date="2019-01" db="EMBL/GenBank/DDBJ databases">
        <authorList>
            <person name="Ferrante I. M."/>
        </authorList>
    </citation>
    <scope>NUCLEOTIDE SEQUENCE [LARGE SCALE GENOMIC DNA]</scope>
    <source>
        <strain evidence="2 3">B856</strain>
    </source>
</reference>
<gene>
    <name evidence="2" type="ORF">PSNMU_V1.4_AUG-EV-PASAV3_0005050</name>
</gene>
<accession>A0A448YVL3</accession>
<evidence type="ECO:0008006" key="4">
    <source>
        <dbReference type="Google" id="ProtNLM"/>
    </source>
</evidence>
<dbReference type="Pfam" id="PF13650">
    <property type="entry name" value="Asp_protease_2"/>
    <property type="match status" value="1"/>
</dbReference>